<dbReference type="Proteomes" id="UP001157418">
    <property type="component" value="Unassembled WGS sequence"/>
</dbReference>
<proteinExistence type="predicted"/>
<accession>A0AAU9MS68</accession>
<evidence type="ECO:0000256" key="1">
    <source>
        <dbReference type="SAM" id="MobiDB-lite"/>
    </source>
</evidence>
<evidence type="ECO:0000313" key="2">
    <source>
        <dbReference type="EMBL" id="CAH1423448.1"/>
    </source>
</evidence>
<sequence length="137" mass="15632">MEPRTDSSDSEGIREKRKTMEEAGKKAATKGVDCIIPMSSTRQSGALLLQAHLKHQFRRTPYAYQRLLHRVAQCFLSMLICRETSRNSVEALVIVNFTAMWCKPATTLEPFFTEQTLIHKDATFLPVDVVDVKVDRF</sequence>
<comment type="caution">
    <text evidence="2">The sequence shown here is derived from an EMBL/GenBank/DDBJ whole genome shotgun (WGS) entry which is preliminary data.</text>
</comment>
<feature type="region of interest" description="Disordered" evidence="1">
    <location>
        <begin position="1"/>
        <end position="25"/>
    </location>
</feature>
<dbReference type="Gene3D" id="3.40.30.10">
    <property type="entry name" value="Glutaredoxin"/>
    <property type="match status" value="1"/>
</dbReference>
<evidence type="ECO:0000313" key="3">
    <source>
        <dbReference type="Proteomes" id="UP001157418"/>
    </source>
</evidence>
<dbReference type="InterPro" id="IPR036249">
    <property type="entry name" value="Thioredoxin-like_sf"/>
</dbReference>
<gene>
    <name evidence="2" type="ORF">LVIROSA_LOCUS10724</name>
</gene>
<dbReference type="SUPFAM" id="SSF52833">
    <property type="entry name" value="Thioredoxin-like"/>
    <property type="match status" value="1"/>
</dbReference>
<dbReference type="AlphaFoldDB" id="A0AAU9MS68"/>
<name>A0AAU9MS68_9ASTR</name>
<dbReference type="EMBL" id="CAKMRJ010001112">
    <property type="protein sequence ID" value="CAH1423448.1"/>
    <property type="molecule type" value="Genomic_DNA"/>
</dbReference>
<protein>
    <recommendedName>
        <fullName evidence="4">Thioredoxin domain-containing protein</fullName>
    </recommendedName>
</protein>
<keyword evidence="3" id="KW-1185">Reference proteome</keyword>
<evidence type="ECO:0008006" key="4">
    <source>
        <dbReference type="Google" id="ProtNLM"/>
    </source>
</evidence>
<organism evidence="2 3">
    <name type="scientific">Lactuca virosa</name>
    <dbReference type="NCBI Taxonomy" id="75947"/>
    <lineage>
        <taxon>Eukaryota</taxon>
        <taxon>Viridiplantae</taxon>
        <taxon>Streptophyta</taxon>
        <taxon>Embryophyta</taxon>
        <taxon>Tracheophyta</taxon>
        <taxon>Spermatophyta</taxon>
        <taxon>Magnoliopsida</taxon>
        <taxon>eudicotyledons</taxon>
        <taxon>Gunneridae</taxon>
        <taxon>Pentapetalae</taxon>
        <taxon>asterids</taxon>
        <taxon>campanulids</taxon>
        <taxon>Asterales</taxon>
        <taxon>Asteraceae</taxon>
        <taxon>Cichorioideae</taxon>
        <taxon>Cichorieae</taxon>
        <taxon>Lactucinae</taxon>
        <taxon>Lactuca</taxon>
    </lineage>
</organism>
<reference evidence="2 3" key="1">
    <citation type="submission" date="2022-01" db="EMBL/GenBank/DDBJ databases">
        <authorList>
            <person name="Xiong W."/>
            <person name="Schranz E."/>
        </authorList>
    </citation>
    <scope>NUCLEOTIDE SEQUENCE [LARGE SCALE GENOMIC DNA]</scope>
</reference>